<proteinExistence type="predicted"/>
<reference evidence="1" key="2">
    <citation type="submission" date="2022-05" db="EMBL/GenBank/DDBJ databases">
        <authorList>
            <person name="Proctor A.L."/>
            <person name="Phillips G.J."/>
            <person name="Wannemuehler M.J."/>
        </authorList>
    </citation>
    <scope>NUCLEOTIDE SEQUENCE</scope>
    <source>
        <strain evidence="1">ASF457</strain>
    </source>
</reference>
<accession>V2QBA2</accession>
<reference evidence="1" key="1">
    <citation type="journal article" date="2014" name="Genome Announc.">
        <title>Draft genome sequences of the altered schaedler flora, a defined bacterial community from gnotobiotic mice.</title>
        <authorList>
            <person name="Wannemuehler M.J."/>
            <person name="Overstreet A.M."/>
            <person name="Ward D.V."/>
            <person name="Phillips G.J."/>
        </authorList>
    </citation>
    <scope>NUCLEOTIDE SEQUENCE</scope>
    <source>
        <strain evidence="1">ASF457</strain>
    </source>
</reference>
<dbReference type="Proteomes" id="UP000017429">
    <property type="component" value="Chromosome"/>
</dbReference>
<dbReference type="AlphaFoldDB" id="V2QBA2"/>
<dbReference type="RefSeq" id="WP_023276520.1">
    <property type="nucleotide sequence ID" value="NZ_CP097562.1"/>
</dbReference>
<evidence type="ECO:0000313" key="1">
    <source>
        <dbReference type="EMBL" id="USF23457.1"/>
    </source>
</evidence>
<name>V2QBA2_9BACT</name>
<sequence length="63" mass="7211">MYVNKTGEIFESKISNGRTSFYYNPEETNSNQKVLFSFNKADFASKKAANSKSLDFMLINKTD</sequence>
<dbReference type="EMBL" id="CP097562">
    <property type="protein sequence ID" value="USF23457.1"/>
    <property type="molecule type" value="Genomic_DNA"/>
</dbReference>
<dbReference type="KEGG" id="msch:N508_000518"/>
<keyword evidence="2" id="KW-1185">Reference proteome</keyword>
<reference evidence="1" key="3">
    <citation type="submission" date="2022-06" db="EMBL/GenBank/DDBJ databases">
        <title>Resources to Facilitate Use of the Altered Schaedler Flora (ASF) Mouse Model to Study Microbiome Function.</title>
        <authorList>
            <person name="Proctor A."/>
            <person name="Parvinroo S."/>
            <person name="Richie T."/>
            <person name="Jia X."/>
            <person name="Lee S.T.M."/>
            <person name="Karp P.D."/>
            <person name="Paley S."/>
            <person name="Kostic A.D."/>
            <person name="Pierre J.F."/>
            <person name="Wannemuehler M.J."/>
            <person name="Phillips G.J."/>
        </authorList>
    </citation>
    <scope>NUCLEOTIDE SEQUENCE</scope>
    <source>
        <strain evidence="1">ASF457</strain>
    </source>
</reference>
<evidence type="ECO:0000313" key="2">
    <source>
        <dbReference type="Proteomes" id="UP000017429"/>
    </source>
</evidence>
<gene>
    <name evidence="1" type="ORF">N508_000518</name>
</gene>
<organism evidence="1 2">
    <name type="scientific">Mucispirillum schaedleri ASF457</name>
    <dbReference type="NCBI Taxonomy" id="1379858"/>
    <lineage>
        <taxon>Bacteria</taxon>
        <taxon>Pseudomonadati</taxon>
        <taxon>Deferribacterota</taxon>
        <taxon>Deferribacteres</taxon>
        <taxon>Deferribacterales</taxon>
        <taxon>Mucispirillaceae</taxon>
        <taxon>Mucispirillum</taxon>
    </lineage>
</organism>
<dbReference type="OrthoDB" id="5541003at2"/>
<protein>
    <submittedName>
        <fullName evidence="1">Uncharacterized protein</fullName>
    </submittedName>
</protein>